<dbReference type="PANTHER" id="PTHR37305">
    <property type="entry name" value="INTEGRAL MEMBRANE PROTEIN-RELATED"/>
    <property type="match status" value="1"/>
</dbReference>
<organism evidence="2 3">
    <name type="scientific">Irregularibacter muris</name>
    <dbReference type="NCBI Taxonomy" id="1796619"/>
    <lineage>
        <taxon>Bacteria</taxon>
        <taxon>Bacillati</taxon>
        <taxon>Bacillota</taxon>
        <taxon>Clostridia</taxon>
        <taxon>Eubacteriales</taxon>
        <taxon>Eubacteriaceae</taxon>
        <taxon>Irregularibacter</taxon>
    </lineage>
</organism>
<evidence type="ECO:0000313" key="2">
    <source>
        <dbReference type="EMBL" id="MCR1897472.1"/>
    </source>
</evidence>
<keyword evidence="1" id="KW-1133">Transmembrane helix</keyword>
<evidence type="ECO:0000313" key="3">
    <source>
        <dbReference type="Proteomes" id="UP001205748"/>
    </source>
</evidence>
<protein>
    <recommendedName>
        <fullName evidence="4">ABC transporter permease</fullName>
    </recommendedName>
</protein>
<dbReference type="PANTHER" id="PTHR37305:SF1">
    <property type="entry name" value="MEMBRANE PROTEIN"/>
    <property type="match status" value="1"/>
</dbReference>
<proteinExistence type="predicted"/>
<keyword evidence="3" id="KW-1185">Reference proteome</keyword>
<feature type="transmembrane region" description="Helical" evidence="1">
    <location>
        <begin position="232"/>
        <end position="258"/>
    </location>
</feature>
<keyword evidence="1" id="KW-0472">Membrane</keyword>
<feature type="transmembrane region" description="Helical" evidence="1">
    <location>
        <begin position="374"/>
        <end position="398"/>
    </location>
</feature>
<feature type="transmembrane region" description="Helical" evidence="1">
    <location>
        <begin position="316"/>
        <end position="337"/>
    </location>
</feature>
<feature type="transmembrane region" description="Helical" evidence="1">
    <location>
        <begin position="191"/>
        <end position="211"/>
    </location>
</feature>
<dbReference type="AlphaFoldDB" id="A0AAE3HDP8"/>
<comment type="caution">
    <text evidence="2">The sequence shown here is derived from an EMBL/GenBank/DDBJ whole genome shotgun (WGS) entry which is preliminary data.</text>
</comment>
<dbReference type="GO" id="GO:0140359">
    <property type="term" value="F:ABC-type transporter activity"/>
    <property type="evidence" value="ECO:0007669"/>
    <property type="project" value="InterPro"/>
</dbReference>
<dbReference type="RefSeq" id="WP_257528877.1">
    <property type="nucleotide sequence ID" value="NZ_JANKAS010000001.1"/>
</dbReference>
<feature type="transmembrane region" description="Helical" evidence="1">
    <location>
        <begin position="291"/>
        <end position="309"/>
    </location>
</feature>
<sequence>MDLFISEIKRQFTTKKCISYIGIAVTLAVLWSWFIVGGKTIGFLGNATYPGLRGIEAIEASAKDKNVYAGEMTEDIFERSGRVFLDSIQDEYEIVISDELLQMAVYADKLVMQDYYLRTILGRDLVSYGELQEDFGQHFYEGENLYYENLIPLNTKNQSEEKLASKMWSDVEKPYTYYGGFEVWSEGIEHIQLFGFVLLMMVTFFASGIIAKDKESGLDEIISTTRGGRKSLLAAKILIPILMGTFIYAVGMGLYIFILKYMLPTNALETSIQLSMTSVLPYTLGQMMRSMLAFGLIGTITISAFTTFISSRSNKASVAMMITVLILIGGFILAIQMDLNNPILEWIHLSLPGSLMFSYSKFYSIPILSVLGKAVLAFDLNVWISIILIFICLGLTSWKYVRR</sequence>
<dbReference type="GO" id="GO:0016020">
    <property type="term" value="C:membrane"/>
    <property type="evidence" value="ECO:0007669"/>
    <property type="project" value="UniProtKB-SubCell"/>
</dbReference>
<accession>A0AAE3HDP8</accession>
<evidence type="ECO:0000256" key="1">
    <source>
        <dbReference type="SAM" id="Phobius"/>
    </source>
</evidence>
<reference evidence="2" key="1">
    <citation type="submission" date="2022-07" db="EMBL/GenBank/DDBJ databases">
        <title>Enhanced cultured diversity of the mouse gut microbiota enables custom-made synthetic communities.</title>
        <authorList>
            <person name="Afrizal A."/>
        </authorList>
    </citation>
    <scope>NUCLEOTIDE SEQUENCE</scope>
    <source>
        <strain evidence="2">DSM 28593</strain>
    </source>
</reference>
<feature type="transmembrane region" description="Helical" evidence="1">
    <location>
        <begin position="17"/>
        <end position="36"/>
    </location>
</feature>
<dbReference type="Proteomes" id="UP001205748">
    <property type="component" value="Unassembled WGS sequence"/>
</dbReference>
<gene>
    <name evidence="2" type="ORF">NSA47_00515</name>
</gene>
<name>A0AAE3HDP8_9FIRM</name>
<evidence type="ECO:0008006" key="4">
    <source>
        <dbReference type="Google" id="ProtNLM"/>
    </source>
</evidence>
<dbReference type="EMBL" id="JANKAS010000001">
    <property type="protein sequence ID" value="MCR1897472.1"/>
    <property type="molecule type" value="Genomic_DNA"/>
</dbReference>
<keyword evidence="1" id="KW-0812">Transmembrane</keyword>